<evidence type="ECO:0000313" key="2">
    <source>
        <dbReference type="EMBL" id="RGY74784.1"/>
    </source>
</evidence>
<comment type="caution">
    <text evidence="2">The sequence shown here is derived from an EMBL/GenBank/DDBJ whole genome shotgun (WGS) entry which is preliminary data.</text>
</comment>
<protein>
    <submittedName>
        <fullName evidence="2">Uncharacterized protein</fullName>
    </submittedName>
</protein>
<dbReference type="EMBL" id="QSDK01000025">
    <property type="protein sequence ID" value="RGY74784.1"/>
    <property type="molecule type" value="Genomic_DNA"/>
</dbReference>
<dbReference type="AlphaFoldDB" id="A0A413KAP8"/>
<dbReference type="Proteomes" id="UP000284163">
    <property type="component" value="Unassembled WGS sequence"/>
</dbReference>
<accession>A0A413KAP8</accession>
<reference evidence="2 3" key="1">
    <citation type="submission" date="2018-08" db="EMBL/GenBank/DDBJ databases">
        <title>A genome reference for cultivated species of the human gut microbiota.</title>
        <authorList>
            <person name="Zou Y."/>
            <person name="Xue W."/>
            <person name="Luo G."/>
        </authorList>
    </citation>
    <scope>NUCLEOTIDE SEQUENCE [LARGE SCALE GENOMIC DNA]</scope>
    <source>
        <strain evidence="2 3">CF01-1</strain>
    </source>
</reference>
<evidence type="ECO:0000313" key="3">
    <source>
        <dbReference type="Proteomes" id="UP000284163"/>
    </source>
</evidence>
<organism evidence="2 3">
    <name type="scientific">Bifidobacterium pseudocatenulatum</name>
    <dbReference type="NCBI Taxonomy" id="28026"/>
    <lineage>
        <taxon>Bacteria</taxon>
        <taxon>Bacillati</taxon>
        <taxon>Actinomycetota</taxon>
        <taxon>Actinomycetes</taxon>
        <taxon>Bifidobacteriales</taxon>
        <taxon>Bifidobacteriaceae</taxon>
        <taxon>Bifidobacterium</taxon>
    </lineage>
</organism>
<evidence type="ECO:0000256" key="1">
    <source>
        <dbReference type="SAM" id="MobiDB-lite"/>
    </source>
</evidence>
<feature type="region of interest" description="Disordered" evidence="1">
    <location>
        <begin position="104"/>
        <end position="124"/>
    </location>
</feature>
<sequence length="124" mass="14424">MKALDFTKKKSKLVDKLVKLGFHYQSTDTEKPDGLRKPSRLITTWANVMNGVTLQIIDAYDERHGENYELITTKRKYVRITDDCTNISVTMSFEEFMELEEITNSHGSTFPRPQTSFKRITNEN</sequence>
<proteinExistence type="predicted"/>
<gene>
    <name evidence="2" type="ORF">DXA22_09900</name>
</gene>
<name>A0A413KAP8_BIFPS</name>